<feature type="transmembrane region" description="Helical" evidence="2">
    <location>
        <begin position="213"/>
        <end position="236"/>
    </location>
</feature>
<dbReference type="EMBL" id="CP043031">
    <property type="protein sequence ID" value="QEH92168.1"/>
    <property type="molecule type" value="Genomic_DNA"/>
</dbReference>
<organism evidence="3 4">
    <name type="scientific">Dermacoccus abyssi</name>
    <dbReference type="NCBI Taxonomy" id="322596"/>
    <lineage>
        <taxon>Bacteria</taxon>
        <taxon>Bacillati</taxon>
        <taxon>Actinomycetota</taxon>
        <taxon>Actinomycetes</taxon>
        <taxon>Micrococcales</taxon>
        <taxon>Dermacoccaceae</taxon>
        <taxon>Dermacoccus</taxon>
    </lineage>
</organism>
<reference evidence="3 4" key="1">
    <citation type="submission" date="2019-08" db="EMBL/GenBank/DDBJ databases">
        <title>Dermacoccus abyssi strain HZAU 226, whole genome Nanopore sequencing project.</title>
        <authorList>
            <person name="Guo A."/>
            <person name="Zhang X."/>
            <person name="Ruan Y."/>
            <person name="Liu W."/>
            <person name="Chen Q."/>
            <person name="Gu L."/>
        </authorList>
    </citation>
    <scope>NUCLEOTIDE SEQUENCE [LARGE SCALE GENOMIC DNA]</scope>
    <source>
        <strain evidence="3 4">HZAU 226</strain>
    </source>
</reference>
<sequence length="318" mass="33913">MSTPMNPNQPQGGAHYPPQQQPATAGGPGAQVPQQAQQGGFVPGQQGAGIDTGAPSQARLPQRLGDDANRTKGIPFGRLFSVELRKIVDTRAGKWLMFAIAGLILLATGVVMFSSGTKQQPMFENFVAAAGIPLGFLLPILGILTVTSEWSQRTGLVTFTLEPRRSRIGFAKWGSALLLGALSIVFALVVGALFTLVAQLIHGHDANWSISGWLLAGTALAQLLGVSQGIAFGLLIQNTPGAICAYLFIPILVSLLASIEQIKDIGKWVDPNQSSTPIMMGEANGEDWKHFVVSQILWLVIPMVLGFIRLNKREVKSS</sequence>
<evidence type="ECO:0000313" key="4">
    <source>
        <dbReference type="Proteomes" id="UP000323565"/>
    </source>
</evidence>
<feature type="compositionally biased region" description="Polar residues" evidence="1">
    <location>
        <begin position="1"/>
        <end position="11"/>
    </location>
</feature>
<keyword evidence="2" id="KW-0472">Membrane</keyword>
<accession>A0ABX5Z603</accession>
<evidence type="ECO:0000256" key="2">
    <source>
        <dbReference type="SAM" id="Phobius"/>
    </source>
</evidence>
<feature type="transmembrane region" description="Helical" evidence="2">
    <location>
        <begin position="288"/>
        <end position="308"/>
    </location>
</feature>
<feature type="transmembrane region" description="Helical" evidence="2">
    <location>
        <begin position="243"/>
        <end position="262"/>
    </location>
</feature>
<proteinExistence type="predicted"/>
<evidence type="ECO:0000313" key="3">
    <source>
        <dbReference type="EMBL" id="QEH92168.1"/>
    </source>
</evidence>
<protein>
    <submittedName>
        <fullName evidence="3">ABC transporter permease</fullName>
    </submittedName>
</protein>
<feature type="region of interest" description="Disordered" evidence="1">
    <location>
        <begin position="1"/>
        <end position="69"/>
    </location>
</feature>
<keyword evidence="4" id="KW-1185">Reference proteome</keyword>
<keyword evidence="2" id="KW-0812">Transmembrane</keyword>
<feature type="compositionally biased region" description="Low complexity" evidence="1">
    <location>
        <begin position="17"/>
        <end position="49"/>
    </location>
</feature>
<feature type="transmembrane region" description="Helical" evidence="2">
    <location>
        <begin position="95"/>
        <end position="114"/>
    </location>
</feature>
<feature type="transmembrane region" description="Helical" evidence="2">
    <location>
        <begin position="126"/>
        <end position="146"/>
    </location>
</feature>
<keyword evidence="2" id="KW-1133">Transmembrane helix</keyword>
<name>A0ABX5Z603_9MICO</name>
<gene>
    <name evidence="3" type="ORF">FV141_00415</name>
</gene>
<feature type="transmembrane region" description="Helical" evidence="2">
    <location>
        <begin position="173"/>
        <end position="201"/>
    </location>
</feature>
<dbReference type="Proteomes" id="UP000323565">
    <property type="component" value="Chromosome"/>
</dbReference>
<evidence type="ECO:0000256" key="1">
    <source>
        <dbReference type="SAM" id="MobiDB-lite"/>
    </source>
</evidence>